<dbReference type="InterPro" id="IPR029063">
    <property type="entry name" value="SAM-dependent_MTases_sf"/>
</dbReference>
<protein>
    <submittedName>
        <fullName evidence="10">SAM-dependent methyltransferase</fullName>
    </submittedName>
</protein>
<dbReference type="CDD" id="cd21153">
    <property type="entry name" value="PUA_RlmI"/>
    <property type="match status" value="1"/>
</dbReference>
<evidence type="ECO:0000256" key="6">
    <source>
        <dbReference type="ARBA" id="ARBA00022691"/>
    </source>
</evidence>
<comment type="similarity">
    <text evidence="8">Belongs to the methyltransferase superfamily. RlmI family.</text>
</comment>
<evidence type="ECO:0000256" key="3">
    <source>
        <dbReference type="ARBA" id="ARBA00022552"/>
    </source>
</evidence>
<evidence type="ECO:0000256" key="7">
    <source>
        <dbReference type="ARBA" id="ARBA00022884"/>
    </source>
</evidence>
<dbReference type="PROSITE" id="PS50890">
    <property type="entry name" value="PUA"/>
    <property type="match status" value="1"/>
</dbReference>
<evidence type="ECO:0000256" key="2">
    <source>
        <dbReference type="ARBA" id="ARBA00022490"/>
    </source>
</evidence>
<dbReference type="InterPro" id="IPR002478">
    <property type="entry name" value="PUA"/>
</dbReference>
<dbReference type="InterPro" id="IPR019614">
    <property type="entry name" value="SAM-dep_methyl-trfase"/>
</dbReference>
<organism evidence="10 11">
    <name type="scientific">Handelsmanbacteria sp. (strain RIFCSPLOWO2_12_FULL_64_10)</name>
    <dbReference type="NCBI Taxonomy" id="1817868"/>
    <lineage>
        <taxon>Bacteria</taxon>
        <taxon>Candidatus Handelsmaniibacteriota</taxon>
    </lineage>
</organism>
<dbReference type="CDD" id="cd11572">
    <property type="entry name" value="RlmI_M_like"/>
    <property type="match status" value="1"/>
</dbReference>
<keyword evidence="2" id="KW-0963">Cytoplasm</keyword>
<dbReference type="Gene3D" id="3.30.750.80">
    <property type="entry name" value="RNA methyltransferase domain (HRMD) like"/>
    <property type="match status" value="1"/>
</dbReference>
<dbReference type="EMBL" id="MFKF01000257">
    <property type="protein sequence ID" value="OGG48072.1"/>
    <property type="molecule type" value="Genomic_DNA"/>
</dbReference>
<keyword evidence="6" id="KW-0949">S-adenosyl-L-methionine</keyword>
<keyword evidence="4 10" id="KW-0489">Methyltransferase</keyword>
<comment type="subcellular location">
    <subcellularLocation>
        <location evidence="1">Cytoplasm</location>
    </subcellularLocation>
</comment>
<keyword evidence="7" id="KW-0694">RNA-binding</keyword>
<dbReference type="InterPro" id="IPR036974">
    <property type="entry name" value="PUA_sf"/>
</dbReference>
<dbReference type="InterPro" id="IPR041532">
    <property type="entry name" value="RlmI-like_PUA"/>
</dbReference>
<dbReference type="SMART" id="SM00359">
    <property type="entry name" value="PUA"/>
    <property type="match status" value="1"/>
</dbReference>
<dbReference type="Pfam" id="PF17785">
    <property type="entry name" value="PUA_3"/>
    <property type="match status" value="1"/>
</dbReference>
<dbReference type="SUPFAM" id="SSF88697">
    <property type="entry name" value="PUA domain-like"/>
    <property type="match status" value="1"/>
</dbReference>
<dbReference type="CDD" id="cd02440">
    <property type="entry name" value="AdoMet_MTases"/>
    <property type="match status" value="1"/>
</dbReference>
<evidence type="ECO:0000256" key="1">
    <source>
        <dbReference type="ARBA" id="ARBA00004496"/>
    </source>
</evidence>
<reference evidence="10 11" key="1">
    <citation type="journal article" date="2016" name="Nat. Commun.">
        <title>Thousands of microbial genomes shed light on interconnected biogeochemical processes in an aquifer system.</title>
        <authorList>
            <person name="Anantharaman K."/>
            <person name="Brown C.T."/>
            <person name="Hug L.A."/>
            <person name="Sharon I."/>
            <person name="Castelle C.J."/>
            <person name="Probst A.J."/>
            <person name="Thomas B.C."/>
            <person name="Singh A."/>
            <person name="Wilkins M.J."/>
            <person name="Karaoz U."/>
            <person name="Brodie E.L."/>
            <person name="Williams K.H."/>
            <person name="Hubbard S.S."/>
            <person name="Banfield J.F."/>
        </authorList>
    </citation>
    <scope>NUCLEOTIDE SEQUENCE [LARGE SCALE GENOMIC DNA]</scope>
    <source>
        <strain evidence="11">RIFCSPLOWO2_12_FULL_64_10</strain>
    </source>
</reference>
<proteinExistence type="inferred from homology"/>
<evidence type="ECO:0000256" key="5">
    <source>
        <dbReference type="ARBA" id="ARBA00022679"/>
    </source>
</evidence>
<evidence type="ECO:0000259" key="9">
    <source>
        <dbReference type="SMART" id="SM00359"/>
    </source>
</evidence>
<keyword evidence="3" id="KW-0698">rRNA processing</keyword>
<dbReference type="InterPro" id="IPR015947">
    <property type="entry name" value="PUA-like_sf"/>
</dbReference>
<dbReference type="AlphaFoldDB" id="A0A1F6CGP6"/>
<evidence type="ECO:0000256" key="8">
    <source>
        <dbReference type="ARBA" id="ARBA00038091"/>
    </source>
</evidence>
<dbReference type="GO" id="GO:0006364">
    <property type="term" value="P:rRNA processing"/>
    <property type="evidence" value="ECO:0007669"/>
    <property type="project" value="UniProtKB-KW"/>
</dbReference>
<dbReference type="GO" id="GO:0005737">
    <property type="term" value="C:cytoplasm"/>
    <property type="evidence" value="ECO:0007669"/>
    <property type="project" value="UniProtKB-SubCell"/>
</dbReference>
<dbReference type="Pfam" id="PF10672">
    <property type="entry name" value="Methyltrans_SAM"/>
    <property type="match status" value="1"/>
</dbReference>
<comment type="caution">
    <text evidence="10">The sequence shown here is derived from an EMBL/GenBank/DDBJ whole genome shotgun (WGS) entry which is preliminary data.</text>
</comment>
<evidence type="ECO:0000313" key="11">
    <source>
        <dbReference type="Proteomes" id="UP000178606"/>
    </source>
</evidence>
<dbReference type="GO" id="GO:0003723">
    <property type="term" value="F:RNA binding"/>
    <property type="evidence" value="ECO:0007669"/>
    <property type="project" value="UniProtKB-KW"/>
</dbReference>
<dbReference type="PANTHER" id="PTHR42873">
    <property type="entry name" value="RIBOSOMAL RNA LARGE SUBUNIT METHYLTRANSFERASE"/>
    <property type="match status" value="1"/>
</dbReference>
<keyword evidence="5 10" id="KW-0808">Transferase</keyword>
<dbReference type="Gene3D" id="3.40.50.150">
    <property type="entry name" value="Vaccinia Virus protein VP39"/>
    <property type="match status" value="1"/>
</dbReference>
<evidence type="ECO:0000256" key="4">
    <source>
        <dbReference type="ARBA" id="ARBA00022603"/>
    </source>
</evidence>
<feature type="domain" description="PUA" evidence="9">
    <location>
        <begin position="2"/>
        <end position="86"/>
    </location>
</feature>
<dbReference type="SUPFAM" id="SSF53335">
    <property type="entry name" value="S-adenosyl-L-methionine-dependent methyltransferases"/>
    <property type="match status" value="1"/>
</dbReference>
<accession>A0A1F6CGP6</accession>
<sequence length="390" mass="43074">MPSMILRKGRDQRLKAGHPWIYAGEVERFRGEFQDGDVIDVKDHRERPLAYAHANRQSQIVGRVLSSHREPGDASFLRGRIADALACRRRLGLDPDAGRIVYSEADFLPGLIVDRYGGWLVVQILTLGMDRWRGRIVEALRDLVQPEGIYERSDLSVREHEGLPAAKGPLWGEMRGIPEVLLDGLRLRVDVVNGQKTGLFLDQRQNWGLAGRYAGGARVLDAFCYTGGFALHAARGGAASVLGLDISEDAVALARSNAELNGLEARCAFEAGNAFDRLRGLDAEGERFDLVVLDPPSFPRSRGAVEGAARGYKEINLRAFKILNPGGMLVTCSCSYHMSEEAFRGVVNEAAQDARRRVRLVEVRTQAPDHPILPAAKETQYLKCLVLQVV</sequence>
<name>A0A1F6CGP6_HANXR</name>
<gene>
    <name evidence="10" type="ORF">A3F84_28270</name>
</gene>
<dbReference type="GO" id="GO:0008168">
    <property type="term" value="F:methyltransferase activity"/>
    <property type="evidence" value="ECO:0007669"/>
    <property type="project" value="UniProtKB-KW"/>
</dbReference>
<dbReference type="Proteomes" id="UP000178606">
    <property type="component" value="Unassembled WGS sequence"/>
</dbReference>
<dbReference type="GO" id="GO:0032259">
    <property type="term" value="P:methylation"/>
    <property type="evidence" value="ECO:0007669"/>
    <property type="project" value="UniProtKB-KW"/>
</dbReference>
<evidence type="ECO:0000313" key="10">
    <source>
        <dbReference type="EMBL" id="OGG48072.1"/>
    </source>
</evidence>
<dbReference type="PANTHER" id="PTHR42873:SF1">
    <property type="entry name" value="S-ADENOSYLMETHIONINE-DEPENDENT METHYLTRANSFERASE DOMAIN-CONTAINING PROTEIN"/>
    <property type="match status" value="1"/>
</dbReference>
<dbReference type="Gene3D" id="2.30.130.10">
    <property type="entry name" value="PUA domain"/>
    <property type="match status" value="1"/>
</dbReference>